<dbReference type="Pfam" id="PF04965">
    <property type="entry name" value="GPW_gp25"/>
    <property type="match status" value="1"/>
</dbReference>
<evidence type="ECO:0000259" key="1">
    <source>
        <dbReference type="Pfam" id="PF04965"/>
    </source>
</evidence>
<keyword evidence="3" id="KW-1185">Reference proteome</keyword>
<sequence>MTGMSRTSGEALDDDLPQSVGDILGTPIGSRVGLRDYGSLIPELVDLPMTRSNILRIYAASAVALSRWEDRLQLQKVSLAAGAEAGSAILTLDGVRTDTGAANSRTRLVLPL</sequence>
<dbReference type="InterPro" id="IPR007048">
    <property type="entry name" value="IraD/Gp25-like"/>
</dbReference>
<protein>
    <submittedName>
        <fullName evidence="2">GPW/gp25 family protein</fullName>
    </submittedName>
</protein>
<dbReference type="Proteomes" id="UP001589858">
    <property type="component" value="Unassembled WGS sequence"/>
</dbReference>
<dbReference type="SUPFAM" id="SSF160719">
    <property type="entry name" value="gpW/gp25-like"/>
    <property type="match status" value="1"/>
</dbReference>
<dbReference type="Gene3D" id="3.10.450.40">
    <property type="match status" value="1"/>
</dbReference>
<reference evidence="2 3" key="1">
    <citation type="submission" date="2024-09" db="EMBL/GenBank/DDBJ databases">
        <authorList>
            <person name="Sun Q."/>
            <person name="Mori K."/>
        </authorList>
    </citation>
    <scope>NUCLEOTIDE SEQUENCE [LARGE SCALE GENOMIC DNA]</scope>
    <source>
        <strain evidence="2 3">CICC 11035S</strain>
    </source>
</reference>
<comment type="caution">
    <text evidence="2">The sequence shown here is derived from an EMBL/GenBank/DDBJ whole genome shotgun (WGS) entry which is preliminary data.</text>
</comment>
<evidence type="ECO:0000313" key="3">
    <source>
        <dbReference type="Proteomes" id="UP001589858"/>
    </source>
</evidence>
<accession>A0ABV6SEB2</accession>
<name>A0ABV6SEB2_9SPHN</name>
<evidence type="ECO:0000313" key="2">
    <source>
        <dbReference type="EMBL" id="MFC0687605.1"/>
    </source>
</evidence>
<proteinExistence type="predicted"/>
<gene>
    <name evidence="2" type="ORF">ACFFF8_23730</name>
</gene>
<dbReference type="EMBL" id="JBHLTM010000088">
    <property type="protein sequence ID" value="MFC0687605.1"/>
    <property type="molecule type" value="Genomic_DNA"/>
</dbReference>
<organism evidence="2 3">
    <name type="scientific">Novosphingobium clariflavum</name>
    <dbReference type="NCBI Taxonomy" id="2029884"/>
    <lineage>
        <taxon>Bacteria</taxon>
        <taxon>Pseudomonadati</taxon>
        <taxon>Pseudomonadota</taxon>
        <taxon>Alphaproteobacteria</taxon>
        <taxon>Sphingomonadales</taxon>
        <taxon>Sphingomonadaceae</taxon>
        <taxon>Novosphingobium</taxon>
    </lineage>
</organism>
<dbReference type="RefSeq" id="WP_267224165.1">
    <property type="nucleotide sequence ID" value="NZ_JAPCWC010000032.1"/>
</dbReference>
<feature type="domain" description="IraD/Gp25-like" evidence="1">
    <location>
        <begin position="12"/>
        <end position="84"/>
    </location>
</feature>